<dbReference type="EMBL" id="CAJNOR010002798">
    <property type="protein sequence ID" value="CAF1342298.1"/>
    <property type="molecule type" value="Genomic_DNA"/>
</dbReference>
<keyword evidence="2" id="KW-0472">Membrane</keyword>
<comment type="caution">
    <text evidence="5">The sequence shown here is derived from an EMBL/GenBank/DDBJ whole genome shotgun (WGS) entry which is preliminary data.</text>
</comment>
<dbReference type="InterPro" id="IPR006073">
    <property type="entry name" value="GTP-bd"/>
</dbReference>
<keyword evidence="2" id="KW-0812">Transmembrane</keyword>
<proteinExistence type="predicted"/>
<dbReference type="PANTHER" id="PTHR14143">
    <property type="entry name" value="INTERFERON-INDUCIBLE GTPASE FAMILY MEMBER"/>
    <property type="match status" value="1"/>
</dbReference>
<organism evidence="5 6">
    <name type="scientific">Adineta ricciae</name>
    <name type="common">Rotifer</name>
    <dbReference type="NCBI Taxonomy" id="249248"/>
    <lineage>
        <taxon>Eukaryota</taxon>
        <taxon>Metazoa</taxon>
        <taxon>Spiralia</taxon>
        <taxon>Gnathifera</taxon>
        <taxon>Rotifera</taxon>
        <taxon>Eurotatoria</taxon>
        <taxon>Bdelloidea</taxon>
        <taxon>Adinetida</taxon>
        <taxon>Adinetidae</taxon>
        <taxon>Adineta</taxon>
    </lineage>
</organism>
<dbReference type="Pfam" id="PF01926">
    <property type="entry name" value="MMR_HSR1"/>
    <property type="match status" value="1"/>
</dbReference>
<reference evidence="5" key="1">
    <citation type="submission" date="2021-02" db="EMBL/GenBank/DDBJ databases">
        <authorList>
            <person name="Nowell W R."/>
        </authorList>
    </citation>
    <scope>NUCLEOTIDE SEQUENCE</scope>
</reference>
<keyword evidence="2" id="KW-1133">Transmembrane helix</keyword>
<dbReference type="AlphaFoldDB" id="A0A815GR48"/>
<dbReference type="CDD" id="cd00882">
    <property type="entry name" value="Ras_like_GTPase"/>
    <property type="match status" value="1"/>
</dbReference>
<gene>
    <name evidence="4" type="ORF">EDS130_LOCUS17191</name>
    <name evidence="5" type="ORF">XAT740_LOCUS31024</name>
</gene>
<keyword evidence="1" id="KW-0175">Coiled coil</keyword>
<evidence type="ECO:0000313" key="5">
    <source>
        <dbReference type="EMBL" id="CAF1342298.1"/>
    </source>
</evidence>
<feature type="domain" description="G" evidence="3">
    <location>
        <begin position="501"/>
        <end position="627"/>
    </location>
</feature>
<dbReference type="Proteomes" id="UP000663852">
    <property type="component" value="Unassembled WGS sequence"/>
</dbReference>
<sequence length="960" mass="110656">MVYFSIRAHCLAHEREWTKEYLNIVDLRRDVFEQFQALNLNDECALIAYYNEEDKCDRILDSLDILPTDRKTVFDVYLKRIWTCCCICFGPFDIIPSRLPLECSEKSCNIQYCTACVDIICELHKNKKFTCMFCMKTNDRPQRNILLENIFLWKPYTMRYGAQSTERLETIFNGPNLSDAIRRIESRRTHIQALQNTLEQSMKNLEDNELSSNAKTYLMEAEQLNEKLTSFVKQLRLCERNLKGESVTLRGLTNRYRTYLRDGFCKKLSKQEAASFILLCEKLSALDHEAIEQVMTEDEETIINKPNLITLYQADRLKTFVVKESLVFVNDILQDITYRQNILDDKLQYISHLYLNSANHPFRTFFSEQHQNGIMMTTSLKDFQEKFNRFRDIYNEITVIMRQYRDELTTNTIDQHLTASSSEQMVTFECSRLILLSELLRSETERANMKIIFPQLAKLAHQWEQKPEIDPKIYDLFVALEQDLINLYNPPEKLRNLIPFRVGFIGNISVGKSSLVNQLRSRNLAFSCLNQTLSPTAIGQSTTGSLEFNEQHRCPTTNHVVTIRYVDIEGYSDCNTQVQAASYFQQIQKADCDLYLILFTGQQNSFERNLEKQINERLNRPCWFVRSKIDKVFEEHFQEQLTRRKLDYPDMSFDENEENELTEQLIEMIREETNEICQTLPSRIFLVNSICSNGKENNDKQSQKSNYSFDLDILSEQLISFAEKIDIEERIKRMAAMTCSRIIGTCFRQRCFISFISHQLRAGIGAALFPWGDQIALVHTRFGIRTAMGVQDRSSLVSRVLKKVDTLESLLLKYQLGISSNQLKSDQFDYLKAPKSISLVNSAISDQADHRTTIQFGQEAERSTSIRTTLASAAPSGAVVCGVVGQKVAAATVAVGSLSYGVGAGLLGLGLLVSIPIGVWKWKKAGKEIRNYLDDICSDLLVISEYFIVAIINSQINNKE</sequence>
<dbReference type="GO" id="GO:0005525">
    <property type="term" value="F:GTP binding"/>
    <property type="evidence" value="ECO:0007669"/>
    <property type="project" value="InterPro"/>
</dbReference>
<evidence type="ECO:0000313" key="6">
    <source>
        <dbReference type="Proteomes" id="UP000663828"/>
    </source>
</evidence>
<keyword evidence="6" id="KW-1185">Reference proteome</keyword>
<feature type="coiled-coil region" evidence="1">
    <location>
        <begin position="191"/>
        <end position="241"/>
    </location>
</feature>
<dbReference type="Proteomes" id="UP000663828">
    <property type="component" value="Unassembled WGS sequence"/>
</dbReference>
<dbReference type="OrthoDB" id="10013740at2759"/>
<name>A0A815GR48_ADIRI</name>
<dbReference type="PANTHER" id="PTHR14143:SF1">
    <property type="entry name" value="IRG-TYPE G DOMAIN-CONTAINING PROTEIN"/>
    <property type="match status" value="1"/>
</dbReference>
<dbReference type="Gene3D" id="3.40.50.300">
    <property type="entry name" value="P-loop containing nucleotide triphosphate hydrolases"/>
    <property type="match status" value="1"/>
</dbReference>
<evidence type="ECO:0000313" key="4">
    <source>
        <dbReference type="EMBL" id="CAF1046286.1"/>
    </source>
</evidence>
<evidence type="ECO:0000256" key="2">
    <source>
        <dbReference type="SAM" id="Phobius"/>
    </source>
</evidence>
<protein>
    <recommendedName>
        <fullName evidence="3">G domain-containing protein</fullName>
    </recommendedName>
</protein>
<accession>A0A815GR48</accession>
<evidence type="ECO:0000259" key="3">
    <source>
        <dbReference type="Pfam" id="PF01926"/>
    </source>
</evidence>
<dbReference type="EMBL" id="CAJNOJ010000076">
    <property type="protein sequence ID" value="CAF1046286.1"/>
    <property type="molecule type" value="Genomic_DNA"/>
</dbReference>
<feature type="transmembrane region" description="Helical" evidence="2">
    <location>
        <begin position="898"/>
        <end position="920"/>
    </location>
</feature>
<evidence type="ECO:0000256" key="1">
    <source>
        <dbReference type="SAM" id="Coils"/>
    </source>
</evidence>
<dbReference type="InterPro" id="IPR027417">
    <property type="entry name" value="P-loop_NTPase"/>
</dbReference>
<dbReference type="SUPFAM" id="SSF52540">
    <property type="entry name" value="P-loop containing nucleoside triphosphate hydrolases"/>
    <property type="match status" value="1"/>
</dbReference>